<dbReference type="EMBL" id="LYXE01000182">
    <property type="protein sequence ID" value="PDV96806.1"/>
    <property type="molecule type" value="Genomic_DNA"/>
</dbReference>
<evidence type="ECO:0000256" key="1">
    <source>
        <dbReference type="SAM" id="MobiDB-lite"/>
    </source>
</evidence>
<feature type="compositionally biased region" description="Basic and acidic residues" evidence="1">
    <location>
        <begin position="82"/>
        <end position="92"/>
    </location>
</feature>
<feature type="domain" description="NACHT" evidence="3">
    <location>
        <begin position="105"/>
        <end position="291"/>
    </location>
</feature>
<dbReference type="PANTHER" id="PTHR23150">
    <property type="entry name" value="SULFATASE MODIFYING FACTOR 1, 2"/>
    <property type="match status" value="1"/>
</dbReference>
<dbReference type="SUPFAM" id="SSF52540">
    <property type="entry name" value="P-loop containing nucleoside triphosphate hydrolases"/>
    <property type="match status" value="1"/>
</dbReference>
<dbReference type="InterPro" id="IPR042095">
    <property type="entry name" value="SUMF_sf"/>
</dbReference>
<evidence type="ECO:0000259" key="2">
    <source>
        <dbReference type="Pfam" id="PF03781"/>
    </source>
</evidence>
<feature type="region of interest" description="Disordered" evidence="1">
    <location>
        <begin position="77"/>
        <end position="96"/>
    </location>
</feature>
<dbReference type="AlphaFoldDB" id="A0A2H3KNT1"/>
<reference evidence="4 5" key="1">
    <citation type="submission" date="2016-05" db="EMBL/GenBank/DDBJ databases">
        <authorList>
            <person name="Lavstsen T."/>
            <person name="Jespersen J.S."/>
        </authorList>
    </citation>
    <scope>NUCLEOTIDE SEQUENCE [LARGE SCALE GENOMIC DNA]</scope>
    <source>
        <strain evidence="4 5">B7-9</strain>
    </source>
</reference>
<proteinExistence type="predicted"/>
<evidence type="ECO:0000259" key="3">
    <source>
        <dbReference type="Pfam" id="PF05729"/>
    </source>
</evidence>
<dbReference type="Pfam" id="PF05729">
    <property type="entry name" value="NACHT"/>
    <property type="match status" value="1"/>
</dbReference>
<dbReference type="InterPro" id="IPR007111">
    <property type="entry name" value="NACHT_NTPase"/>
</dbReference>
<dbReference type="SUPFAM" id="SSF56436">
    <property type="entry name" value="C-type lectin-like"/>
    <property type="match status" value="1"/>
</dbReference>
<dbReference type="InterPro" id="IPR051043">
    <property type="entry name" value="Sulfatase_Mod_Factor_Kinase"/>
</dbReference>
<name>A0A2H3KNT1_9CHLR</name>
<dbReference type="InterPro" id="IPR016187">
    <property type="entry name" value="CTDL_fold"/>
</dbReference>
<dbReference type="GO" id="GO:0120147">
    <property type="term" value="F:formylglycine-generating oxidase activity"/>
    <property type="evidence" value="ECO:0007669"/>
    <property type="project" value="TreeGrafter"/>
</dbReference>
<dbReference type="PANTHER" id="PTHR23150:SF19">
    <property type="entry name" value="FORMYLGLYCINE-GENERATING ENZYME"/>
    <property type="match status" value="1"/>
</dbReference>
<protein>
    <recommendedName>
        <fullName evidence="6">NACHT domain-containing protein</fullName>
    </recommendedName>
</protein>
<evidence type="ECO:0008006" key="6">
    <source>
        <dbReference type="Google" id="ProtNLM"/>
    </source>
</evidence>
<sequence length="899" mass="101549">MPIIPIRARERQEQLLLEDVYVPLRVVERGQIEGFLKLIRGEFDPEDEYRVRPEAYQALDRSQGVYRMLSEPALLQQQAKTQSRERARRGESADEVLVEPTSTRLLLIGDAGSGKTTTLQYGALVLACDCREGRVDKAPELLDLHAPTPLVPFYIRLTLVATYVREKFKRAQGEALPRLQDAPSKLLLDWLDGYISTQMDKRGVRLAADFPSHQLAKGGCLVMLDGLDETGDRRERAYMQRLIANLIQDCGKNRYLVASRPFEDLQLPGFDERHLSPLKRDEIEQLLGNWFGAVQKTRSQRAVEVANDHVAYLGGLIDANARLFEMATNPLLLTSMALLVHTGVGLPRERAELYSRLIDLLLETWRTQQITGGLPGNDEGKTRYGGEESVKGIRRRLQVIAAWMQEEGRRELRLREAQAILRPVYKKNKSWDNEKADDYIANLIESLSLESGLLQRRDGGFSFAHYTLQEYLTALAYNEPERSIEELYQHWTNRRWRETILLAVGNWATEGPTDKAHQLIERLLTTRDEAINAVLLAADALYDADVDRVVELAPLRSETLKRLHSYAFGEEVHPDPVLRNRAAMMLDRFGADNERPGLDLRRKDYWATAISPGTFRMGDDAGKYDDEKPAFDCTITASYALARFPVTNRQYLVFLEALAGRGEAEALVAAERLKPRLNRHDQKPERFRPRTWPGSRYLAGTGNHPVVAVTWYAATAFAWWANEWLHLCGLLPAHETVRLPTEAEWERAAAYPVHLPGGTSADGRRTYPWGVWPDLTSAGAPRITNTIPANIDASGIGSTSVVGLFPHGRADCEAEELAGNVWEWCSTPYTTYPFKGEIRAEMLYNEGKKASDAYVLRGGSYYNDKDDARCVGRNAYDPFYVGVNYGFRLARLFSSSSSS</sequence>
<keyword evidence="5" id="KW-1185">Reference proteome</keyword>
<accession>A0A2H3KNT1</accession>
<dbReference type="InterPro" id="IPR005532">
    <property type="entry name" value="SUMF_dom"/>
</dbReference>
<dbReference type="Pfam" id="PF03781">
    <property type="entry name" value="FGE-sulfatase"/>
    <property type="match status" value="1"/>
</dbReference>
<evidence type="ECO:0000313" key="4">
    <source>
        <dbReference type="EMBL" id="PDV96806.1"/>
    </source>
</evidence>
<evidence type="ECO:0000313" key="5">
    <source>
        <dbReference type="Proteomes" id="UP000220922"/>
    </source>
</evidence>
<gene>
    <name evidence="4" type="ORF">A9Q02_05960</name>
</gene>
<dbReference type="Gene3D" id="3.90.1580.10">
    <property type="entry name" value="paralog of FGE (formylglycine-generating enzyme)"/>
    <property type="match status" value="1"/>
</dbReference>
<dbReference type="Gene3D" id="3.40.50.300">
    <property type="entry name" value="P-loop containing nucleotide triphosphate hydrolases"/>
    <property type="match status" value="1"/>
</dbReference>
<organism evidence="4 5">
    <name type="scientific">Candidatus Chloroploca asiatica</name>
    <dbReference type="NCBI Taxonomy" id="1506545"/>
    <lineage>
        <taxon>Bacteria</taxon>
        <taxon>Bacillati</taxon>
        <taxon>Chloroflexota</taxon>
        <taxon>Chloroflexia</taxon>
        <taxon>Chloroflexales</taxon>
        <taxon>Chloroflexineae</taxon>
        <taxon>Oscillochloridaceae</taxon>
        <taxon>Candidatus Chloroploca</taxon>
    </lineage>
</organism>
<comment type="caution">
    <text evidence="4">The sequence shown here is derived from an EMBL/GenBank/DDBJ whole genome shotgun (WGS) entry which is preliminary data.</text>
</comment>
<feature type="domain" description="Sulfatase-modifying factor enzyme-like" evidence="2">
    <location>
        <begin position="610"/>
        <end position="891"/>
    </location>
</feature>
<dbReference type="Proteomes" id="UP000220922">
    <property type="component" value="Unassembled WGS sequence"/>
</dbReference>
<dbReference type="InterPro" id="IPR027417">
    <property type="entry name" value="P-loop_NTPase"/>
</dbReference>